<reference evidence="2 3" key="1">
    <citation type="submission" date="2019-02" db="EMBL/GenBank/DDBJ databases">
        <title>Closed genome of Sporomusa termitida DSM 4440.</title>
        <authorList>
            <person name="Poehlein A."/>
            <person name="Daniel R."/>
        </authorList>
    </citation>
    <scope>NUCLEOTIDE SEQUENCE [LARGE SCALE GENOMIC DNA]</scope>
    <source>
        <strain evidence="2 3">DSM 4440</strain>
    </source>
</reference>
<organism evidence="2 3">
    <name type="scientific">Sporomusa termitida</name>
    <dbReference type="NCBI Taxonomy" id="2377"/>
    <lineage>
        <taxon>Bacteria</taxon>
        <taxon>Bacillati</taxon>
        <taxon>Bacillota</taxon>
        <taxon>Negativicutes</taxon>
        <taxon>Selenomonadales</taxon>
        <taxon>Sporomusaceae</taxon>
        <taxon>Sporomusa</taxon>
    </lineage>
</organism>
<sequence length="338" mass="36595">MQKRVLVLLVAAALVISIIIGGCGEVEKVALPVQKYPEKPITVIVPFSVGGGLDMTARSLEKVSLQHLEQPLVIINKPGGAGVIGWNELAGASWDGYTIGIASIDMLLLSLYESTTYNYLTALAPIAQIASLPVVLVAKADQPWQTLDDLIIYARQHPGAIKLGHGGTGSFAHVLGEMFGYDAGIKINHVPFSGGGEMTAALLGGHVQLIFINPVSIKEHVKNGTVRVLAVSSDQRIPDPVFEQIPTFKEQGFDITLKNWHGIAAPKEIPVAVKNKLAERFKVIIADPEFKKNMDNIGMPVEYLGPEESQAKWITESQKLKKTLEQSGILEQIKAQKK</sequence>
<evidence type="ECO:0000313" key="2">
    <source>
        <dbReference type="EMBL" id="QDR81220.1"/>
    </source>
</evidence>
<dbReference type="PANTHER" id="PTHR42928">
    <property type="entry name" value="TRICARBOXYLATE-BINDING PROTEIN"/>
    <property type="match status" value="1"/>
</dbReference>
<dbReference type="AlphaFoldDB" id="A0A517DV28"/>
<dbReference type="CDD" id="cd07012">
    <property type="entry name" value="PBP2_Bug_TTT"/>
    <property type="match status" value="1"/>
</dbReference>
<name>A0A517DV28_9FIRM</name>
<dbReference type="Pfam" id="PF03401">
    <property type="entry name" value="TctC"/>
    <property type="match status" value="1"/>
</dbReference>
<dbReference type="InterPro" id="IPR005064">
    <property type="entry name" value="BUG"/>
</dbReference>
<proteinExistence type="inferred from homology"/>
<accession>A0A517DV28</accession>
<dbReference type="InterPro" id="IPR042100">
    <property type="entry name" value="Bug_dom1"/>
</dbReference>
<dbReference type="EMBL" id="CP036259">
    <property type="protein sequence ID" value="QDR81220.1"/>
    <property type="molecule type" value="Genomic_DNA"/>
</dbReference>
<comment type="similarity">
    <text evidence="1">Belongs to the UPF0065 (bug) family.</text>
</comment>
<dbReference type="PROSITE" id="PS51257">
    <property type="entry name" value="PROKAR_LIPOPROTEIN"/>
    <property type="match status" value="1"/>
</dbReference>
<protein>
    <submittedName>
        <fullName evidence="2">Tripartite tricarboxylate transporter family receptor</fullName>
    </submittedName>
</protein>
<evidence type="ECO:0000256" key="1">
    <source>
        <dbReference type="ARBA" id="ARBA00006987"/>
    </source>
</evidence>
<dbReference type="Gene3D" id="3.40.190.150">
    <property type="entry name" value="Bordetella uptake gene, domain 1"/>
    <property type="match status" value="1"/>
</dbReference>
<dbReference type="SUPFAM" id="SSF53850">
    <property type="entry name" value="Periplasmic binding protein-like II"/>
    <property type="match status" value="1"/>
</dbReference>
<dbReference type="PIRSF" id="PIRSF017082">
    <property type="entry name" value="YflP"/>
    <property type="match status" value="1"/>
</dbReference>
<evidence type="ECO:0000313" key="3">
    <source>
        <dbReference type="Proteomes" id="UP000320776"/>
    </source>
</evidence>
<keyword evidence="2" id="KW-0675">Receptor</keyword>
<keyword evidence="3" id="KW-1185">Reference proteome</keyword>
<dbReference type="PANTHER" id="PTHR42928:SF5">
    <property type="entry name" value="BLR1237 PROTEIN"/>
    <property type="match status" value="1"/>
</dbReference>
<gene>
    <name evidence="2" type="ORF">SPTER_25940</name>
</gene>
<dbReference type="Proteomes" id="UP000320776">
    <property type="component" value="Chromosome"/>
</dbReference>
<dbReference type="Gene3D" id="3.40.190.10">
    <property type="entry name" value="Periplasmic binding protein-like II"/>
    <property type="match status" value="1"/>
</dbReference>
<dbReference type="KEGG" id="sted:SPTER_25940"/>